<evidence type="ECO:0000256" key="2">
    <source>
        <dbReference type="ARBA" id="ARBA00022505"/>
    </source>
</evidence>
<evidence type="ECO:0000256" key="4">
    <source>
        <dbReference type="ARBA" id="ARBA00022729"/>
    </source>
</evidence>
<dbReference type="PANTHER" id="PTHR30632:SF17">
    <property type="entry name" value="MOLYBDATE-BINDING PROTEIN MODA"/>
    <property type="match status" value="1"/>
</dbReference>
<dbReference type="InterPro" id="IPR050682">
    <property type="entry name" value="ModA/WtpA"/>
</dbReference>
<organism evidence="6 7">
    <name type="scientific">Candidatus Acidiferrum panamense</name>
    <dbReference type="NCBI Taxonomy" id="2741543"/>
    <lineage>
        <taxon>Bacteria</taxon>
        <taxon>Pseudomonadati</taxon>
        <taxon>Acidobacteriota</taxon>
        <taxon>Terriglobia</taxon>
        <taxon>Candidatus Acidiferrales</taxon>
        <taxon>Candidatus Acidiferrum</taxon>
    </lineage>
</organism>
<evidence type="ECO:0000256" key="5">
    <source>
        <dbReference type="ARBA" id="ARBA00062515"/>
    </source>
</evidence>
<dbReference type="Proteomes" id="UP000567293">
    <property type="component" value="Unassembled WGS sequence"/>
</dbReference>
<dbReference type="GO" id="GO:0030973">
    <property type="term" value="F:molybdate ion binding"/>
    <property type="evidence" value="ECO:0007669"/>
    <property type="project" value="TreeGrafter"/>
</dbReference>
<evidence type="ECO:0000256" key="3">
    <source>
        <dbReference type="ARBA" id="ARBA00022723"/>
    </source>
</evidence>
<dbReference type="Gene3D" id="3.40.190.10">
    <property type="entry name" value="Periplasmic binding protein-like II"/>
    <property type="match status" value="1"/>
</dbReference>
<feature type="non-terminal residue" evidence="6">
    <location>
        <position position="243"/>
    </location>
</feature>
<evidence type="ECO:0000256" key="1">
    <source>
        <dbReference type="ARBA" id="ARBA00009175"/>
    </source>
</evidence>
<dbReference type="Pfam" id="PF13531">
    <property type="entry name" value="SBP_bac_11"/>
    <property type="match status" value="1"/>
</dbReference>
<keyword evidence="3" id="KW-0479">Metal-binding</keyword>
<dbReference type="GO" id="GO:0046872">
    <property type="term" value="F:metal ion binding"/>
    <property type="evidence" value="ECO:0007669"/>
    <property type="project" value="UniProtKB-KW"/>
</dbReference>
<accession>A0A7V8NUA5</accession>
<comment type="similarity">
    <text evidence="1">Belongs to the bacterial solute-binding protein ModA family.</text>
</comment>
<comment type="subunit">
    <text evidence="5">The complex is composed of two ATP-binding proteins (ModC), two transmembrane proteins (ModB) and a solute-binding protein (ModA).</text>
</comment>
<dbReference type="EMBL" id="JACDQQ010002040">
    <property type="protein sequence ID" value="MBA0087507.1"/>
    <property type="molecule type" value="Genomic_DNA"/>
</dbReference>
<evidence type="ECO:0000313" key="6">
    <source>
        <dbReference type="EMBL" id="MBA0087507.1"/>
    </source>
</evidence>
<name>A0A7V8NUA5_9BACT</name>
<reference evidence="6" key="1">
    <citation type="submission" date="2020-06" db="EMBL/GenBank/DDBJ databases">
        <title>Legume-microbial interactions unlock mineral nutrients during tropical forest succession.</title>
        <authorList>
            <person name="Epihov D.Z."/>
        </authorList>
    </citation>
    <scope>NUCLEOTIDE SEQUENCE [LARGE SCALE GENOMIC DNA]</scope>
    <source>
        <strain evidence="6">Pan2503</strain>
    </source>
</reference>
<dbReference type="GO" id="GO:1901359">
    <property type="term" value="F:tungstate binding"/>
    <property type="evidence" value="ECO:0007669"/>
    <property type="project" value="UniProtKB-ARBA"/>
</dbReference>
<protein>
    <submittedName>
        <fullName evidence="6">Molybdate ABC transporter substrate-binding protein</fullName>
    </submittedName>
</protein>
<evidence type="ECO:0000313" key="7">
    <source>
        <dbReference type="Proteomes" id="UP000567293"/>
    </source>
</evidence>
<dbReference type="FunFam" id="3.40.190.10:FF:000035">
    <property type="entry name" value="Molybdate ABC transporter substrate-binding protein"/>
    <property type="match status" value="1"/>
</dbReference>
<keyword evidence="2" id="KW-0500">Molybdenum</keyword>
<dbReference type="AlphaFoldDB" id="A0A7V8NUA5"/>
<keyword evidence="4" id="KW-0732">Signal</keyword>
<proteinExistence type="inferred from homology"/>
<comment type="caution">
    <text evidence="6">The sequence shown here is derived from an EMBL/GenBank/DDBJ whole genome shotgun (WGS) entry which is preliminary data.</text>
</comment>
<dbReference type="NCBIfam" id="TIGR01256">
    <property type="entry name" value="modA"/>
    <property type="match status" value="1"/>
</dbReference>
<dbReference type="SUPFAM" id="SSF53850">
    <property type="entry name" value="Periplasmic binding protein-like II"/>
    <property type="match status" value="1"/>
</dbReference>
<dbReference type="PANTHER" id="PTHR30632">
    <property type="entry name" value="MOLYBDATE-BINDING PERIPLASMIC PROTEIN"/>
    <property type="match status" value="1"/>
</dbReference>
<dbReference type="GO" id="GO:0030288">
    <property type="term" value="C:outer membrane-bounded periplasmic space"/>
    <property type="evidence" value="ECO:0007669"/>
    <property type="project" value="TreeGrafter"/>
</dbReference>
<keyword evidence="7" id="KW-1185">Reference proteome</keyword>
<dbReference type="GO" id="GO:0015689">
    <property type="term" value="P:molybdate ion transport"/>
    <property type="evidence" value="ECO:0007669"/>
    <property type="project" value="InterPro"/>
</dbReference>
<gene>
    <name evidence="6" type="primary">modA</name>
    <name evidence="6" type="ORF">HRJ53_21180</name>
</gene>
<sequence>MLAALAGGALYAIVVTSPPSTQDKHITVLAAASMQNALDDINTAFTKNTDVKVIAGYAASSALIKQIAQGAAADVFASANLEWMDFGSKRKLIKDDTRVNLLGNQLVLIAPKDSKLDSVAIGPNLDLAKLAGDGSIAVGDVREVPVGKYAKAALEKLGAWQAAAPKLAMAINTRVALTMVARGEAPLGIVYTTDANGARYCGDRRPRCVENLDVLRPGQSAAAEVTPSVKIIGTFPADSHPAI</sequence>
<dbReference type="InterPro" id="IPR005950">
    <property type="entry name" value="ModA"/>
</dbReference>